<dbReference type="GO" id="GO:0017116">
    <property type="term" value="F:single-stranded DNA helicase activity"/>
    <property type="evidence" value="ECO:0007669"/>
    <property type="project" value="TreeGrafter"/>
</dbReference>
<dbReference type="Proteomes" id="UP000094565">
    <property type="component" value="Chromosome 2"/>
</dbReference>
<dbReference type="Pfam" id="PF00004">
    <property type="entry name" value="AAA"/>
    <property type="match status" value="1"/>
</dbReference>
<dbReference type="CDD" id="cd18139">
    <property type="entry name" value="HLD_clamp_RarA"/>
    <property type="match status" value="1"/>
</dbReference>
<sequence>MDIGAINAHLDQCMAQKDPKKPSSAKSVLSFGKFKGEGSASQSQKTVVEIPSEQDDHDLTTNLSSSPTQNLSVSLTEPATKKHKLNESTDIKKLRMSAKLPLAERLRPKTLEEYVGQSHLVGPTGVLRGFIEHDRVPSMILWGPPGVGKTSLARIIASSTNNRCVELSATSSGISECRKVFEEARNEMKLTKRRTVLFCDEIHRFNKSQQDAFLPYVERGDIILIGATTENPSFQLNSALLSRCRVFVLNKLDNEDLAKVVNRSLLLVNRVRKLVYNKPVLRLTTECLQYIIGVAGGDSRTALNLVEMVDAHYQKNDDKNVASIDVDPSTLREVLRSTHAVYDRAGDQHYDAISAFHKSVRGSNVDAALYYLARMLHGGEDPLYISRRMIRMASEDVGVVDDSCLPFAVATFDAVHKVGLPEADVMLAHCAYKLATAAKSVSIYRAWNKVKAKVAQDANFSGAPIPLHLRNAPTKLMDELGYSKGYKYNPDFKDGKVVQEYLPSEIKAETFYEDRHLGDIVDSDLEEPNGNN</sequence>
<evidence type="ECO:0000259" key="6">
    <source>
        <dbReference type="SMART" id="SM00382"/>
    </source>
</evidence>
<dbReference type="GO" id="GO:0005634">
    <property type="term" value="C:nucleus"/>
    <property type="evidence" value="ECO:0007669"/>
    <property type="project" value="TreeGrafter"/>
</dbReference>
<feature type="domain" description="AAA+ ATPase" evidence="6">
    <location>
        <begin position="135"/>
        <end position="252"/>
    </location>
</feature>
<feature type="compositionally biased region" description="Polar residues" evidence="5">
    <location>
        <begin position="60"/>
        <end position="71"/>
    </location>
</feature>
<evidence type="ECO:0000256" key="2">
    <source>
        <dbReference type="ARBA" id="ARBA00022705"/>
    </source>
</evidence>
<gene>
    <name evidence="7" type="primary">MGS1</name>
    <name evidence="7" type="ORF">ATY40_BA7502176</name>
</gene>
<dbReference type="Gene3D" id="1.20.272.10">
    <property type="match status" value="1"/>
</dbReference>
<evidence type="ECO:0000256" key="3">
    <source>
        <dbReference type="ARBA" id="ARBA00022741"/>
    </source>
</evidence>
<name>A0A1B2JAB7_PICPA</name>
<dbReference type="Gene3D" id="3.40.50.300">
    <property type="entry name" value="P-loop containing nucleotide triphosphate hydrolases"/>
    <property type="match status" value="1"/>
</dbReference>
<proteinExistence type="inferred from homology"/>
<dbReference type="AlphaFoldDB" id="A0A1B2JAB7"/>
<dbReference type="FunFam" id="1.20.272.10:FF:000001">
    <property type="entry name" value="Putative AAA family ATPase"/>
    <property type="match status" value="1"/>
</dbReference>
<evidence type="ECO:0000313" key="8">
    <source>
        <dbReference type="Proteomes" id="UP000094565"/>
    </source>
</evidence>
<dbReference type="InterPro" id="IPR003959">
    <property type="entry name" value="ATPase_AAA_core"/>
</dbReference>
<dbReference type="GO" id="GO:0008047">
    <property type="term" value="F:enzyme activator activity"/>
    <property type="evidence" value="ECO:0007669"/>
    <property type="project" value="TreeGrafter"/>
</dbReference>
<keyword evidence="3" id="KW-0547">Nucleotide-binding</keyword>
<dbReference type="InterPro" id="IPR032423">
    <property type="entry name" value="AAA_assoc_2"/>
</dbReference>
<evidence type="ECO:0000256" key="1">
    <source>
        <dbReference type="ARBA" id="ARBA00008959"/>
    </source>
</evidence>
<dbReference type="InterPro" id="IPR027417">
    <property type="entry name" value="P-loop_NTPase"/>
</dbReference>
<dbReference type="Gene3D" id="1.10.3710.10">
    <property type="entry name" value="DNA polymerase III clamp loader subunits, C-terminal domain"/>
    <property type="match status" value="1"/>
</dbReference>
<reference evidence="7 8" key="1">
    <citation type="submission" date="2016-02" db="EMBL/GenBank/DDBJ databases">
        <title>Comparative genomic and transcriptomic foundation for Pichia pastoris.</title>
        <authorList>
            <person name="Love K.R."/>
            <person name="Shah K.A."/>
            <person name="Whittaker C.A."/>
            <person name="Wu J."/>
            <person name="Bartlett M.C."/>
            <person name="Ma D."/>
            <person name="Leeson R.L."/>
            <person name="Priest M."/>
            <person name="Young S.K."/>
            <person name="Love J.C."/>
        </authorList>
    </citation>
    <scope>NUCLEOTIDE SEQUENCE [LARGE SCALE GENOMIC DNA]</scope>
    <source>
        <strain evidence="7 8">ATCC 28485</strain>
    </source>
</reference>
<dbReference type="InterPro" id="IPR051314">
    <property type="entry name" value="AAA_ATPase_RarA/MGS1/WRNIP1"/>
</dbReference>
<protein>
    <submittedName>
        <fullName evidence="7">BA75_02176T0</fullName>
    </submittedName>
</protein>
<dbReference type="GO" id="GO:0005524">
    <property type="term" value="F:ATP binding"/>
    <property type="evidence" value="ECO:0007669"/>
    <property type="project" value="UniProtKB-KW"/>
</dbReference>
<comment type="similarity">
    <text evidence="1">Belongs to the AAA ATPase family. RarA/MGS1/WRNIP1 subfamily.</text>
</comment>
<dbReference type="SMART" id="SM00382">
    <property type="entry name" value="AAA"/>
    <property type="match status" value="1"/>
</dbReference>
<dbReference type="FunFam" id="3.40.50.300:FF:000137">
    <property type="entry name" value="Replication-associated recombination protein A"/>
    <property type="match status" value="1"/>
</dbReference>
<dbReference type="SUPFAM" id="SSF52540">
    <property type="entry name" value="P-loop containing nucleoside triphosphate hydrolases"/>
    <property type="match status" value="1"/>
</dbReference>
<dbReference type="FunFam" id="1.10.3710.10:FF:000005">
    <property type="entry name" value="AAA family ATPase, putative"/>
    <property type="match status" value="1"/>
</dbReference>
<dbReference type="OrthoDB" id="10265467at2759"/>
<dbReference type="InterPro" id="IPR021886">
    <property type="entry name" value="MgsA_C"/>
</dbReference>
<keyword evidence="4" id="KW-0067">ATP-binding</keyword>
<dbReference type="PANTHER" id="PTHR13779:SF7">
    <property type="entry name" value="ATPASE WRNIP1"/>
    <property type="match status" value="1"/>
</dbReference>
<dbReference type="CDD" id="cd00009">
    <property type="entry name" value="AAA"/>
    <property type="match status" value="1"/>
</dbReference>
<evidence type="ECO:0000256" key="5">
    <source>
        <dbReference type="SAM" id="MobiDB-lite"/>
    </source>
</evidence>
<dbReference type="GO" id="GO:0000731">
    <property type="term" value="P:DNA synthesis involved in DNA repair"/>
    <property type="evidence" value="ECO:0007669"/>
    <property type="project" value="TreeGrafter"/>
</dbReference>
<dbReference type="GO" id="GO:0016887">
    <property type="term" value="F:ATP hydrolysis activity"/>
    <property type="evidence" value="ECO:0007669"/>
    <property type="project" value="InterPro"/>
</dbReference>
<dbReference type="GO" id="GO:0003677">
    <property type="term" value="F:DNA binding"/>
    <property type="evidence" value="ECO:0007669"/>
    <property type="project" value="InterPro"/>
</dbReference>
<dbReference type="Pfam" id="PF16193">
    <property type="entry name" value="AAA_assoc_2"/>
    <property type="match status" value="1"/>
</dbReference>
<dbReference type="PANTHER" id="PTHR13779">
    <property type="entry name" value="WERNER HELICASE-INTERACTING PROTEIN 1 FAMILY MEMBER"/>
    <property type="match status" value="1"/>
</dbReference>
<feature type="region of interest" description="Disordered" evidence="5">
    <location>
        <begin position="35"/>
        <end position="71"/>
    </location>
</feature>
<accession>A0A1B2JAB7</accession>
<dbReference type="InterPro" id="IPR003593">
    <property type="entry name" value="AAA+_ATPase"/>
</dbReference>
<evidence type="ECO:0000256" key="4">
    <source>
        <dbReference type="ARBA" id="ARBA00022840"/>
    </source>
</evidence>
<dbReference type="SUPFAM" id="SSF48019">
    <property type="entry name" value="post-AAA+ oligomerization domain-like"/>
    <property type="match status" value="1"/>
</dbReference>
<dbReference type="InterPro" id="IPR008921">
    <property type="entry name" value="DNA_pol3_clamp-load_cplx_C"/>
</dbReference>
<keyword evidence="8" id="KW-1185">Reference proteome</keyword>
<dbReference type="Gene3D" id="1.10.8.60">
    <property type="match status" value="1"/>
</dbReference>
<dbReference type="GO" id="GO:0006271">
    <property type="term" value="P:DNA strand elongation involved in DNA replication"/>
    <property type="evidence" value="ECO:0007669"/>
    <property type="project" value="UniProtKB-ARBA"/>
</dbReference>
<keyword evidence="2" id="KW-0235">DNA replication</keyword>
<organism evidence="7 8">
    <name type="scientific">Komagataella pastoris</name>
    <name type="common">Yeast</name>
    <name type="synonym">Pichia pastoris</name>
    <dbReference type="NCBI Taxonomy" id="4922"/>
    <lineage>
        <taxon>Eukaryota</taxon>
        <taxon>Fungi</taxon>
        <taxon>Dikarya</taxon>
        <taxon>Ascomycota</taxon>
        <taxon>Saccharomycotina</taxon>
        <taxon>Pichiomycetes</taxon>
        <taxon>Pichiales</taxon>
        <taxon>Pichiaceae</taxon>
        <taxon>Komagataella</taxon>
    </lineage>
</organism>
<evidence type="ECO:0000313" key="7">
    <source>
        <dbReference type="EMBL" id="ANZ74902.1"/>
    </source>
</evidence>
<dbReference type="EMBL" id="CP014585">
    <property type="protein sequence ID" value="ANZ74902.1"/>
    <property type="molecule type" value="Genomic_DNA"/>
</dbReference>
<dbReference type="Pfam" id="PF12002">
    <property type="entry name" value="MgsA_C"/>
    <property type="match status" value="1"/>
</dbReference>